<dbReference type="CDD" id="cd00254">
    <property type="entry name" value="LT-like"/>
    <property type="match status" value="1"/>
</dbReference>
<accession>A0A7W6ILJ0</accession>
<proteinExistence type="inferred from homology"/>
<dbReference type="AlphaFoldDB" id="A0A7W6ILJ0"/>
<dbReference type="PANTHER" id="PTHR37423">
    <property type="entry name" value="SOLUBLE LYTIC MUREIN TRANSGLYCOSYLASE-RELATED"/>
    <property type="match status" value="1"/>
</dbReference>
<name>A0A7W6ILJ0_9HYPH</name>
<comment type="caution">
    <text evidence="4">The sequence shown here is derived from an EMBL/GenBank/DDBJ whole genome shotgun (WGS) entry which is preliminary data.</text>
</comment>
<keyword evidence="5" id="KW-1185">Reference proteome</keyword>
<feature type="domain" description="Transglycosylase SLT" evidence="3">
    <location>
        <begin position="53"/>
        <end position="149"/>
    </location>
</feature>
<dbReference type="InterPro" id="IPR008258">
    <property type="entry name" value="Transglycosylase_SLT_dom_1"/>
</dbReference>
<dbReference type="SUPFAM" id="SSF53955">
    <property type="entry name" value="Lysozyme-like"/>
    <property type="match status" value="1"/>
</dbReference>
<gene>
    <name evidence="4" type="ORF">GGR20_001512</name>
</gene>
<dbReference type="RefSeq" id="WP_183310607.1">
    <property type="nucleotide sequence ID" value="NZ_JAMYXP010000005.1"/>
</dbReference>
<sequence length="296" mass="32672">MLTALLFLFQFWAPQGAAQEREVRTCHALEEREICIAEHSYKADVCAAIAVFAEHWSLPADYFARLIWQESRFNPAAVSPAGAQGIAQFMPSTARLRGLVNPFDAAESMARSAEYLRFLELKFGNLGLAAAAYNGGEGRIGRYVANSGGALPAETRDYVTIVTGHSIDQWLINAVGEVDYTLDETSDFRTACVAMAETMRPPSLTTTSAQWQPWGVLLAQDASADRARSRFLETQTRFSSLLANEQPMLISVRNPRFGNQLRFSAMVGRPNRQEAEELCQRLLAMGGNCIVQKNAP</sequence>
<evidence type="ECO:0000256" key="2">
    <source>
        <dbReference type="ARBA" id="ARBA00009387"/>
    </source>
</evidence>
<dbReference type="InterPro" id="IPR023346">
    <property type="entry name" value="Lysozyme-like_dom_sf"/>
</dbReference>
<dbReference type="EMBL" id="JACIEW010000003">
    <property type="protein sequence ID" value="MBB4051870.1"/>
    <property type="molecule type" value="Genomic_DNA"/>
</dbReference>
<evidence type="ECO:0000256" key="1">
    <source>
        <dbReference type="ARBA" id="ARBA00007734"/>
    </source>
</evidence>
<protein>
    <recommendedName>
        <fullName evidence="3">Transglycosylase SLT domain-containing protein</fullName>
    </recommendedName>
</protein>
<evidence type="ECO:0000313" key="5">
    <source>
        <dbReference type="Proteomes" id="UP000547011"/>
    </source>
</evidence>
<dbReference type="Gene3D" id="1.10.530.10">
    <property type="match status" value="1"/>
</dbReference>
<reference evidence="4 5" key="1">
    <citation type="submission" date="2020-08" db="EMBL/GenBank/DDBJ databases">
        <title>Genomic Encyclopedia of Type Strains, Phase IV (KMG-IV): sequencing the most valuable type-strain genomes for metagenomic binning, comparative biology and taxonomic classification.</title>
        <authorList>
            <person name="Goeker M."/>
        </authorList>
    </citation>
    <scope>NUCLEOTIDE SEQUENCE [LARGE SCALE GENOMIC DNA]</scope>
    <source>
        <strain evidence="4 5">DSM 23447</strain>
    </source>
</reference>
<comment type="similarity">
    <text evidence="1">Belongs to the transglycosylase Slt family.</text>
</comment>
<dbReference type="Proteomes" id="UP000547011">
    <property type="component" value="Unassembled WGS sequence"/>
</dbReference>
<dbReference type="PANTHER" id="PTHR37423:SF2">
    <property type="entry name" value="MEMBRANE-BOUND LYTIC MUREIN TRANSGLYCOSYLASE C"/>
    <property type="match status" value="1"/>
</dbReference>
<evidence type="ECO:0000259" key="3">
    <source>
        <dbReference type="Pfam" id="PF01464"/>
    </source>
</evidence>
<organism evidence="4 5">
    <name type="scientific">Devosia subaequoris</name>
    <dbReference type="NCBI Taxonomy" id="395930"/>
    <lineage>
        <taxon>Bacteria</taxon>
        <taxon>Pseudomonadati</taxon>
        <taxon>Pseudomonadota</taxon>
        <taxon>Alphaproteobacteria</taxon>
        <taxon>Hyphomicrobiales</taxon>
        <taxon>Devosiaceae</taxon>
        <taxon>Devosia</taxon>
    </lineage>
</organism>
<dbReference type="Pfam" id="PF01464">
    <property type="entry name" value="SLT"/>
    <property type="match status" value="1"/>
</dbReference>
<comment type="similarity">
    <text evidence="2">Belongs to the virb1 family.</text>
</comment>
<evidence type="ECO:0000313" key="4">
    <source>
        <dbReference type="EMBL" id="MBB4051870.1"/>
    </source>
</evidence>